<dbReference type="Gene3D" id="2.120.10.30">
    <property type="entry name" value="TolB, C-terminal domain"/>
    <property type="match status" value="2"/>
</dbReference>
<dbReference type="InterPro" id="IPR011042">
    <property type="entry name" value="6-blade_b-propeller_TolB-like"/>
</dbReference>
<evidence type="ECO:0008006" key="4">
    <source>
        <dbReference type="Google" id="ProtNLM"/>
    </source>
</evidence>
<accession>A0A660SDE0</accession>
<comment type="similarity">
    <text evidence="1">Belongs to the TolB family.</text>
</comment>
<sequence length="320" mass="35771">MAQEFRKFPRKSGQDLRDWILVLLIILLGCSLYNNNHIKPGWEPPEIRLAAGAAWGPHDWIVFTYTDSGMFLVKSDGGDLHLVTEYCFENPDWFPDGKWFVANDLGGRIFKISIDGDSIIQITQQGRKFYPSVSPDGKKIAFSTPDSDSIGPRGLRILDLETMEEKFVFPYGFDPSWSPDGHKLVFCGWIQEGDQWIGGDLGSVVVVDTSGKNPQIIHLSEEGNGVESPSFSPNGSKIVFRKPYAWGGGVGQIWIVNSSGNYSTKLTKRGGRWPAWSPDGSKIVYTRYSLNEPYQKASGDLFIMNADGSGKRRLTFFNQN</sequence>
<dbReference type="AlphaFoldDB" id="A0A660SDE0"/>
<evidence type="ECO:0000313" key="3">
    <source>
        <dbReference type="Proteomes" id="UP000268469"/>
    </source>
</evidence>
<evidence type="ECO:0000313" key="2">
    <source>
        <dbReference type="EMBL" id="RKX68804.1"/>
    </source>
</evidence>
<dbReference type="PANTHER" id="PTHR36842:SF1">
    <property type="entry name" value="PROTEIN TOLB"/>
    <property type="match status" value="1"/>
</dbReference>
<dbReference type="Proteomes" id="UP000268469">
    <property type="component" value="Unassembled WGS sequence"/>
</dbReference>
<protein>
    <recommendedName>
        <fullName evidence="4">Dipeptidylpeptidase IV N-terminal domain-containing protein</fullName>
    </recommendedName>
</protein>
<dbReference type="Pfam" id="PF07676">
    <property type="entry name" value="PD40"/>
    <property type="match status" value="4"/>
</dbReference>
<proteinExistence type="inferred from homology"/>
<name>A0A660SDE0_UNCW3</name>
<dbReference type="SUPFAM" id="SSF82171">
    <property type="entry name" value="DPP6 N-terminal domain-like"/>
    <property type="match status" value="1"/>
</dbReference>
<evidence type="ECO:0000256" key="1">
    <source>
        <dbReference type="ARBA" id="ARBA00009820"/>
    </source>
</evidence>
<dbReference type="InterPro" id="IPR011659">
    <property type="entry name" value="WD40"/>
</dbReference>
<reference evidence="2 3" key="1">
    <citation type="submission" date="2018-06" db="EMBL/GenBank/DDBJ databases">
        <title>Extensive metabolic versatility and redundancy in microbially diverse, dynamic hydrothermal sediments.</title>
        <authorList>
            <person name="Dombrowski N."/>
            <person name="Teske A."/>
            <person name="Baker B.J."/>
        </authorList>
    </citation>
    <scope>NUCLEOTIDE SEQUENCE [LARGE SCALE GENOMIC DNA]</scope>
    <source>
        <strain evidence="2">B36_G15</strain>
    </source>
</reference>
<gene>
    <name evidence="2" type="ORF">DRP53_09940</name>
</gene>
<dbReference type="EMBL" id="QNBE01000128">
    <property type="protein sequence ID" value="RKX68804.1"/>
    <property type="molecule type" value="Genomic_DNA"/>
</dbReference>
<dbReference type="PANTHER" id="PTHR36842">
    <property type="entry name" value="PROTEIN TOLB HOMOLOG"/>
    <property type="match status" value="1"/>
</dbReference>
<organism evidence="2 3">
    <name type="scientific">candidate division WOR-3 bacterium</name>
    <dbReference type="NCBI Taxonomy" id="2052148"/>
    <lineage>
        <taxon>Bacteria</taxon>
        <taxon>Bacteria division WOR-3</taxon>
    </lineage>
</organism>
<dbReference type="PROSITE" id="PS51257">
    <property type="entry name" value="PROKAR_LIPOPROTEIN"/>
    <property type="match status" value="1"/>
</dbReference>
<comment type="caution">
    <text evidence="2">The sequence shown here is derived from an EMBL/GenBank/DDBJ whole genome shotgun (WGS) entry which is preliminary data.</text>
</comment>